<dbReference type="GO" id="GO:0032506">
    <property type="term" value="P:cytokinetic process"/>
    <property type="evidence" value="ECO:0007669"/>
    <property type="project" value="TreeGrafter"/>
</dbReference>
<evidence type="ECO:0000259" key="3">
    <source>
        <dbReference type="PROSITE" id="PS51724"/>
    </source>
</evidence>
<dbReference type="Proteomes" id="UP000823616">
    <property type="component" value="Unassembled WGS sequence"/>
</dbReference>
<proteinExistence type="predicted"/>
<dbReference type="PANTHER" id="PTHR38687">
    <property type="entry name" value="CELL DIVISION PROTEIN DEDD-RELATED"/>
    <property type="match status" value="1"/>
</dbReference>
<name>A0A9D9HH64_9SPIR</name>
<feature type="domain" description="SPOR" evidence="3">
    <location>
        <begin position="176"/>
        <end position="255"/>
    </location>
</feature>
<organism evidence="4 5">
    <name type="scientific">Candidatus Avitreponema avistercoris</name>
    <dbReference type="NCBI Taxonomy" id="2840705"/>
    <lineage>
        <taxon>Bacteria</taxon>
        <taxon>Pseudomonadati</taxon>
        <taxon>Spirochaetota</taxon>
        <taxon>Spirochaetia</taxon>
        <taxon>Spirochaetales</taxon>
        <taxon>Candidatus Avitreponema</taxon>
    </lineage>
</organism>
<keyword evidence="2" id="KW-0472">Membrane</keyword>
<feature type="region of interest" description="Disordered" evidence="1">
    <location>
        <begin position="64"/>
        <end position="83"/>
    </location>
</feature>
<dbReference type="SUPFAM" id="SSF110997">
    <property type="entry name" value="Sporulation related repeat"/>
    <property type="match status" value="1"/>
</dbReference>
<dbReference type="PROSITE" id="PS51724">
    <property type="entry name" value="SPOR"/>
    <property type="match status" value="1"/>
</dbReference>
<reference evidence="4" key="2">
    <citation type="journal article" date="2021" name="PeerJ">
        <title>Extensive microbial diversity within the chicken gut microbiome revealed by metagenomics and culture.</title>
        <authorList>
            <person name="Gilroy R."/>
            <person name="Ravi A."/>
            <person name="Getino M."/>
            <person name="Pursley I."/>
            <person name="Horton D.L."/>
            <person name="Alikhan N.F."/>
            <person name="Baker D."/>
            <person name="Gharbi K."/>
            <person name="Hall N."/>
            <person name="Watson M."/>
            <person name="Adriaenssens E.M."/>
            <person name="Foster-Nyarko E."/>
            <person name="Jarju S."/>
            <person name="Secka A."/>
            <person name="Antonio M."/>
            <person name="Oren A."/>
            <person name="Chaudhuri R.R."/>
            <person name="La Ragione R."/>
            <person name="Hildebrand F."/>
            <person name="Pallen M.J."/>
        </authorList>
    </citation>
    <scope>NUCLEOTIDE SEQUENCE</scope>
    <source>
        <strain evidence="4">B3-4054</strain>
    </source>
</reference>
<feature type="compositionally biased region" description="Low complexity" evidence="1">
    <location>
        <begin position="149"/>
        <end position="165"/>
    </location>
</feature>
<dbReference type="GO" id="GO:0042834">
    <property type="term" value="F:peptidoglycan binding"/>
    <property type="evidence" value="ECO:0007669"/>
    <property type="project" value="InterPro"/>
</dbReference>
<sequence>MEQKKILWIVAAVSVFVLVIFGFALVIYSPSNNTETERQTAAAFTPGTAVSQARQNVINGETASRVDPDSWARNPENTPGLDTEIVAAGSAGNLTDLNAAYGGNRTETAQENPETINVRSLTARAPQQKEPASGTAQAEPAKPEPVRTAQAEPAKPAKPAEAQAQRTPKEEDPPAKRPAVEYWIQTGSFSDKLNAENARRMLTERYLNAEIFTKDMNGAQTYRVRVGPYTDKEEADYWLGTIAETPEFSGSYVSRVTARR</sequence>
<dbReference type="GO" id="GO:0032153">
    <property type="term" value="C:cell division site"/>
    <property type="evidence" value="ECO:0007669"/>
    <property type="project" value="TreeGrafter"/>
</dbReference>
<comment type="caution">
    <text evidence="4">The sequence shown here is derived from an EMBL/GenBank/DDBJ whole genome shotgun (WGS) entry which is preliminary data.</text>
</comment>
<dbReference type="AlphaFoldDB" id="A0A9D9HH64"/>
<dbReference type="InterPro" id="IPR036680">
    <property type="entry name" value="SPOR-like_sf"/>
</dbReference>
<feature type="compositionally biased region" description="Basic and acidic residues" evidence="1">
    <location>
        <begin position="167"/>
        <end position="177"/>
    </location>
</feature>
<reference evidence="4" key="1">
    <citation type="submission" date="2020-10" db="EMBL/GenBank/DDBJ databases">
        <authorList>
            <person name="Gilroy R."/>
        </authorList>
    </citation>
    <scope>NUCLEOTIDE SEQUENCE</scope>
    <source>
        <strain evidence="4">B3-4054</strain>
    </source>
</reference>
<gene>
    <name evidence="4" type="ORF">IAA96_04045</name>
</gene>
<dbReference type="InterPro" id="IPR052521">
    <property type="entry name" value="Cell_div_SPOR-domain"/>
</dbReference>
<feature type="region of interest" description="Disordered" evidence="1">
    <location>
        <begin position="123"/>
        <end position="177"/>
    </location>
</feature>
<protein>
    <submittedName>
        <fullName evidence="4">SPOR domain-containing protein</fullName>
    </submittedName>
</protein>
<dbReference type="GO" id="GO:0030428">
    <property type="term" value="C:cell septum"/>
    <property type="evidence" value="ECO:0007669"/>
    <property type="project" value="TreeGrafter"/>
</dbReference>
<evidence type="ECO:0000313" key="5">
    <source>
        <dbReference type="Proteomes" id="UP000823616"/>
    </source>
</evidence>
<dbReference type="PANTHER" id="PTHR38687:SF1">
    <property type="entry name" value="CELL DIVISION PROTEIN DEDD"/>
    <property type="match status" value="1"/>
</dbReference>
<keyword evidence="2" id="KW-1133">Transmembrane helix</keyword>
<evidence type="ECO:0000256" key="1">
    <source>
        <dbReference type="SAM" id="MobiDB-lite"/>
    </source>
</evidence>
<evidence type="ECO:0000313" key="4">
    <source>
        <dbReference type="EMBL" id="MBO8450258.1"/>
    </source>
</evidence>
<feature type="transmembrane region" description="Helical" evidence="2">
    <location>
        <begin position="6"/>
        <end position="28"/>
    </location>
</feature>
<accession>A0A9D9HH64</accession>
<dbReference type="Pfam" id="PF05036">
    <property type="entry name" value="SPOR"/>
    <property type="match status" value="1"/>
</dbReference>
<keyword evidence="2" id="KW-0812">Transmembrane</keyword>
<dbReference type="Gene3D" id="3.30.70.1070">
    <property type="entry name" value="Sporulation related repeat"/>
    <property type="match status" value="1"/>
</dbReference>
<dbReference type="EMBL" id="JADIMS010000065">
    <property type="protein sequence ID" value="MBO8450258.1"/>
    <property type="molecule type" value="Genomic_DNA"/>
</dbReference>
<evidence type="ECO:0000256" key="2">
    <source>
        <dbReference type="SAM" id="Phobius"/>
    </source>
</evidence>
<dbReference type="InterPro" id="IPR007730">
    <property type="entry name" value="SPOR-like_dom"/>
</dbReference>